<proteinExistence type="predicted"/>
<evidence type="ECO:0000313" key="2">
    <source>
        <dbReference type="EMBL" id="PWA78442.1"/>
    </source>
</evidence>
<feature type="region of interest" description="Disordered" evidence="1">
    <location>
        <begin position="57"/>
        <end position="81"/>
    </location>
</feature>
<keyword evidence="3" id="KW-1185">Reference proteome</keyword>
<dbReference type="STRING" id="35608.A0A2U1NY54"/>
<accession>A0A2U1NY54</accession>
<reference evidence="2 3" key="1">
    <citation type="journal article" date="2018" name="Mol. Plant">
        <title>The genome of Artemisia annua provides insight into the evolution of Asteraceae family and artemisinin biosynthesis.</title>
        <authorList>
            <person name="Shen Q."/>
            <person name="Zhang L."/>
            <person name="Liao Z."/>
            <person name="Wang S."/>
            <person name="Yan T."/>
            <person name="Shi P."/>
            <person name="Liu M."/>
            <person name="Fu X."/>
            <person name="Pan Q."/>
            <person name="Wang Y."/>
            <person name="Lv Z."/>
            <person name="Lu X."/>
            <person name="Zhang F."/>
            <person name="Jiang W."/>
            <person name="Ma Y."/>
            <person name="Chen M."/>
            <person name="Hao X."/>
            <person name="Li L."/>
            <person name="Tang Y."/>
            <person name="Lv G."/>
            <person name="Zhou Y."/>
            <person name="Sun X."/>
            <person name="Brodelius P.E."/>
            <person name="Rose J.K.C."/>
            <person name="Tang K."/>
        </authorList>
    </citation>
    <scope>NUCLEOTIDE SEQUENCE [LARGE SCALE GENOMIC DNA]</scope>
    <source>
        <strain evidence="3">cv. Huhao1</strain>
        <tissue evidence="2">Leaf</tissue>
    </source>
</reference>
<dbReference type="OrthoDB" id="694638at2759"/>
<dbReference type="PANTHER" id="PTHR33526">
    <property type="entry name" value="OS07G0123800 PROTEIN"/>
    <property type="match status" value="1"/>
</dbReference>
<dbReference type="AlphaFoldDB" id="A0A2U1NY54"/>
<protein>
    <submittedName>
        <fullName evidence="2">Uncharacterized protein</fullName>
    </submittedName>
</protein>
<organism evidence="2 3">
    <name type="scientific">Artemisia annua</name>
    <name type="common">Sweet wormwood</name>
    <dbReference type="NCBI Taxonomy" id="35608"/>
    <lineage>
        <taxon>Eukaryota</taxon>
        <taxon>Viridiplantae</taxon>
        <taxon>Streptophyta</taxon>
        <taxon>Embryophyta</taxon>
        <taxon>Tracheophyta</taxon>
        <taxon>Spermatophyta</taxon>
        <taxon>Magnoliopsida</taxon>
        <taxon>eudicotyledons</taxon>
        <taxon>Gunneridae</taxon>
        <taxon>Pentapetalae</taxon>
        <taxon>asterids</taxon>
        <taxon>campanulids</taxon>
        <taxon>Asterales</taxon>
        <taxon>Asteraceae</taxon>
        <taxon>Asteroideae</taxon>
        <taxon>Anthemideae</taxon>
        <taxon>Artemisiinae</taxon>
        <taxon>Artemisia</taxon>
    </lineage>
</organism>
<evidence type="ECO:0000256" key="1">
    <source>
        <dbReference type="SAM" id="MobiDB-lite"/>
    </source>
</evidence>
<feature type="region of interest" description="Disordered" evidence="1">
    <location>
        <begin position="1"/>
        <end position="25"/>
    </location>
</feature>
<gene>
    <name evidence="2" type="ORF">CTI12_AA206710</name>
</gene>
<dbReference type="PANTHER" id="PTHR33526:SF4">
    <property type="entry name" value="OS07G0123800 PROTEIN"/>
    <property type="match status" value="1"/>
</dbReference>
<dbReference type="Proteomes" id="UP000245207">
    <property type="component" value="Unassembled WGS sequence"/>
</dbReference>
<dbReference type="InterPro" id="IPR016972">
    <property type="entry name" value="UCP031279"/>
</dbReference>
<evidence type="ECO:0000313" key="3">
    <source>
        <dbReference type="Proteomes" id="UP000245207"/>
    </source>
</evidence>
<dbReference type="EMBL" id="PKPP01001987">
    <property type="protein sequence ID" value="PWA78442.1"/>
    <property type="molecule type" value="Genomic_DNA"/>
</dbReference>
<sequence length="162" mass="18091">MDQKTPDHATQNHETPNRKKPRKPTIAIRVLKAPLRAMYKIRDLYISSMYTCASGMGGPSTNNPYTSGLPKSYSTTSSRPDDDFAELMRIASTRSLGNKLDPEFLRRQQSVGAPVVPRSQSVAIGRIDENSACDDFGDDFRLKPELIPRSRSHAVTRMNVHS</sequence>
<comment type="caution">
    <text evidence="2">The sequence shown here is derived from an EMBL/GenBank/DDBJ whole genome shotgun (WGS) entry which is preliminary data.</text>
</comment>
<name>A0A2U1NY54_ARTAN</name>
<dbReference type="PIRSF" id="PIRSF031279">
    <property type="entry name" value="UCP031279"/>
    <property type="match status" value="1"/>
</dbReference>
<feature type="compositionally biased region" description="Basic and acidic residues" evidence="1">
    <location>
        <begin position="1"/>
        <end position="17"/>
    </location>
</feature>